<evidence type="ECO:0000313" key="6">
    <source>
        <dbReference type="Proteomes" id="UP000325307"/>
    </source>
</evidence>
<dbReference type="AlphaFoldDB" id="A0A5A7NSC3"/>
<dbReference type="RefSeq" id="WP_149956264.1">
    <property type="nucleotide sequence ID" value="NZ_BKDJ01000004.1"/>
</dbReference>
<dbReference type="SUPFAM" id="SSF56655">
    <property type="entry name" value="Carbohydrate phosphatase"/>
    <property type="match status" value="1"/>
</dbReference>
<comment type="cofactor">
    <cofactor evidence="4">
        <name>Mg(2+)</name>
        <dbReference type="ChEBI" id="CHEBI:18420"/>
    </cofactor>
</comment>
<dbReference type="PANTHER" id="PTHR20854:SF4">
    <property type="entry name" value="INOSITOL-1-MONOPHOSPHATASE-RELATED"/>
    <property type="match status" value="1"/>
</dbReference>
<accession>A0A5A7NSC3</accession>
<dbReference type="Gene3D" id="3.30.540.10">
    <property type="entry name" value="Fructose-1,6-Bisphosphatase, subunit A, domain 1"/>
    <property type="match status" value="1"/>
</dbReference>
<feature type="binding site" evidence="4">
    <location>
        <position position="262"/>
    </location>
    <ligand>
        <name>Mg(2+)</name>
        <dbReference type="ChEBI" id="CHEBI:18420"/>
        <label>1</label>
        <note>catalytic</note>
    </ligand>
</feature>
<dbReference type="Pfam" id="PF00459">
    <property type="entry name" value="Inositol_P"/>
    <property type="match status" value="1"/>
</dbReference>
<dbReference type="PANTHER" id="PTHR20854">
    <property type="entry name" value="INOSITOL MONOPHOSPHATASE"/>
    <property type="match status" value="1"/>
</dbReference>
<dbReference type="PRINTS" id="PR00377">
    <property type="entry name" value="IMPHPHTASES"/>
</dbReference>
<protein>
    <submittedName>
        <fullName evidence="5">Inositol monophosphatase</fullName>
    </submittedName>
</protein>
<dbReference type="Proteomes" id="UP000325307">
    <property type="component" value="Unassembled WGS sequence"/>
</dbReference>
<keyword evidence="3 4" id="KW-0460">Magnesium</keyword>
<dbReference type="GO" id="GO:0006020">
    <property type="term" value="P:inositol metabolic process"/>
    <property type="evidence" value="ECO:0007669"/>
    <property type="project" value="TreeGrafter"/>
</dbReference>
<organism evidence="5 6">
    <name type="scientific">Zafaria cholistanensis</name>
    <dbReference type="NCBI Taxonomy" id="1682741"/>
    <lineage>
        <taxon>Bacteria</taxon>
        <taxon>Bacillati</taxon>
        <taxon>Actinomycetota</taxon>
        <taxon>Actinomycetes</taxon>
        <taxon>Micrococcales</taxon>
        <taxon>Micrococcaceae</taxon>
        <taxon>Zafaria</taxon>
    </lineage>
</organism>
<gene>
    <name evidence="5" type="ORF">NCCP1664_11380</name>
</gene>
<dbReference type="Gene3D" id="3.40.190.80">
    <property type="match status" value="1"/>
</dbReference>
<keyword evidence="2" id="KW-0378">Hydrolase</keyword>
<dbReference type="GO" id="GO:0008934">
    <property type="term" value="F:inositol monophosphate 1-phosphatase activity"/>
    <property type="evidence" value="ECO:0007669"/>
    <property type="project" value="TreeGrafter"/>
</dbReference>
<dbReference type="GO" id="GO:0007165">
    <property type="term" value="P:signal transduction"/>
    <property type="evidence" value="ECO:0007669"/>
    <property type="project" value="TreeGrafter"/>
</dbReference>
<dbReference type="GO" id="GO:0046872">
    <property type="term" value="F:metal ion binding"/>
    <property type="evidence" value="ECO:0007669"/>
    <property type="project" value="UniProtKB-KW"/>
</dbReference>
<evidence type="ECO:0000256" key="2">
    <source>
        <dbReference type="ARBA" id="ARBA00022801"/>
    </source>
</evidence>
<feature type="binding site" evidence="4">
    <location>
        <position position="109"/>
    </location>
    <ligand>
        <name>Mg(2+)</name>
        <dbReference type="ChEBI" id="CHEBI:18420"/>
        <label>1</label>
        <note>catalytic</note>
    </ligand>
</feature>
<dbReference type="InterPro" id="IPR000760">
    <property type="entry name" value="Inositol_monophosphatase-like"/>
</dbReference>
<feature type="binding site" evidence="4">
    <location>
        <position position="106"/>
    </location>
    <ligand>
        <name>Mg(2+)</name>
        <dbReference type="ChEBI" id="CHEBI:18420"/>
        <label>1</label>
        <note>catalytic</note>
    </ligand>
</feature>
<evidence type="ECO:0000256" key="1">
    <source>
        <dbReference type="ARBA" id="ARBA00022723"/>
    </source>
</evidence>
<dbReference type="PROSITE" id="PS00629">
    <property type="entry name" value="IMP_1"/>
    <property type="match status" value="1"/>
</dbReference>
<sequence>MSGTTPDHASEGAPAAEPGAPTVAELLAIARAAAAAGAAVLAQRRGLHVNAATKSAAGDWVTEFDRRAEDAVRDVIRAARPDDEISGEEYGTSVPANPTAYRWSIDPLDGTVNFVRGIAYYATSVAVAGPAPEAPGEIVWLAGVVQAPALGRTYWASRGAGAWLLDEQFVGDLPDGQMHDDGGTAPVGIRRLTGPDPETDGRLIATGFGYDPDRRQLQVGALNLLLPGFANIRRLGSAALDLCFVADGTLDAYAEYGTQEYDWAAGALVAEEAGCAVLRPRVEPGWSAVGDVDFDTLQRWTDHL</sequence>
<evidence type="ECO:0000256" key="3">
    <source>
        <dbReference type="ARBA" id="ARBA00022842"/>
    </source>
</evidence>
<feature type="binding site" evidence="4">
    <location>
        <position position="88"/>
    </location>
    <ligand>
        <name>Mg(2+)</name>
        <dbReference type="ChEBI" id="CHEBI:18420"/>
        <label>1</label>
        <note>catalytic</note>
    </ligand>
</feature>
<dbReference type="EMBL" id="BKDJ01000004">
    <property type="protein sequence ID" value="GER22641.1"/>
    <property type="molecule type" value="Genomic_DNA"/>
</dbReference>
<name>A0A5A7NSC3_9MICC</name>
<reference evidence="5 6" key="1">
    <citation type="submission" date="2019-09" db="EMBL/GenBank/DDBJ databases">
        <title>Arthrobacter zafarii sp. nov., a moderately thermotolerant and halotolerant actinobacterium isolated from Cholistan desert soil of Pakistan.</title>
        <authorList>
            <person name="Amin A."/>
            <person name="Ahmed I."/>
            <person name="Khalid N."/>
            <person name="Schumann P."/>
            <person name="Busse H.J."/>
            <person name="Khan I.U."/>
            <person name="Li S."/>
            <person name="Li W.J."/>
        </authorList>
    </citation>
    <scope>NUCLEOTIDE SEQUENCE [LARGE SCALE GENOMIC DNA]</scope>
    <source>
        <strain evidence="5 6">NCCP-1664</strain>
    </source>
</reference>
<evidence type="ECO:0000313" key="5">
    <source>
        <dbReference type="EMBL" id="GER22641.1"/>
    </source>
</evidence>
<dbReference type="InterPro" id="IPR020583">
    <property type="entry name" value="Inositol_monoP_metal-BS"/>
</dbReference>
<evidence type="ECO:0000256" key="4">
    <source>
        <dbReference type="PIRSR" id="PIRSR600760-2"/>
    </source>
</evidence>
<comment type="caution">
    <text evidence="5">The sequence shown here is derived from an EMBL/GenBank/DDBJ whole genome shotgun (WGS) entry which is preliminary data.</text>
</comment>
<dbReference type="OrthoDB" id="9772456at2"/>
<keyword evidence="6" id="KW-1185">Reference proteome</keyword>
<keyword evidence="1 4" id="KW-0479">Metal-binding</keyword>
<feature type="binding site" evidence="4">
    <location>
        <position position="108"/>
    </location>
    <ligand>
        <name>Mg(2+)</name>
        <dbReference type="ChEBI" id="CHEBI:18420"/>
        <label>1</label>
        <note>catalytic</note>
    </ligand>
</feature>
<proteinExistence type="predicted"/>